<dbReference type="PANTHER" id="PTHR43537">
    <property type="entry name" value="TRANSCRIPTIONAL REGULATOR, GNTR FAMILY"/>
    <property type="match status" value="1"/>
</dbReference>
<feature type="region of interest" description="Disordered" evidence="4">
    <location>
        <begin position="216"/>
        <end position="246"/>
    </location>
</feature>
<keyword evidence="1" id="KW-0805">Transcription regulation</keyword>
<dbReference type="Gene3D" id="1.20.120.530">
    <property type="entry name" value="GntR ligand-binding domain-like"/>
    <property type="match status" value="1"/>
</dbReference>
<evidence type="ECO:0000313" key="6">
    <source>
        <dbReference type="EMBL" id="MBE1561163.1"/>
    </source>
</evidence>
<protein>
    <submittedName>
        <fullName evidence="6">DNA-binding GntR family transcriptional regulator</fullName>
    </submittedName>
</protein>
<feature type="domain" description="HTH gntR-type" evidence="5">
    <location>
        <begin position="1"/>
        <end position="68"/>
    </location>
</feature>
<dbReference type="PRINTS" id="PR00035">
    <property type="entry name" value="HTHGNTR"/>
</dbReference>
<comment type="caution">
    <text evidence="6">The sequence shown here is derived from an EMBL/GenBank/DDBJ whole genome shotgun (WGS) entry which is preliminary data.</text>
</comment>
<evidence type="ECO:0000256" key="2">
    <source>
        <dbReference type="ARBA" id="ARBA00023125"/>
    </source>
</evidence>
<dbReference type="Gene3D" id="1.10.10.10">
    <property type="entry name" value="Winged helix-like DNA-binding domain superfamily/Winged helix DNA-binding domain"/>
    <property type="match status" value="1"/>
</dbReference>
<dbReference type="CDD" id="cd07377">
    <property type="entry name" value="WHTH_GntR"/>
    <property type="match status" value="1"/>
</dbReference>
<dbReference type="InterPro" id="IPR036390">
    <property type="entry name" value="WH_DNA-bd_sf"/>
</dbReference>
<keyword evidence="7" id="KW-1185">Reference proteome</keyword>
<evidence type="ECO:0000313" key="7">
    <source>
        <dbReference type="Proteomes" id="UP000661607"/>
    </source>
</evidence>
<dbReference type="RefSeq" id="WP_192776130.1">
    <property type="nucleotide sequence ID" value="NZ_BAAASY010000020.1"/>
</dbReference>
<accession>A0ABR9KHM9</accession>
<name>A0ABR9KHM9_9ACTN</name>
<dbReference type="PANTHER" id="PTHR43537:SF45">
    <property type="entry name" value="GNTR FAMILY REGULATORY PROTEIN"/>
    <property type="match status" value="1"/>
</dbReference>
<evidence type="ECO:0000256" key="1">
    <source>
        <dbReference type="ARBA" id="ARBA00023015"/>
    </source>
</evidence>
<dbReference type="SMART" id="SM00895">
    <property type="entry name" value="FCD"/>
    <property type="match status" value="1"/>
</dbReference>
<dbReference type="SUPFAM" id="SSF48008">
    <property type="entry name" value="GntR ligand-binding domain-like"/>
    <property type="match status" value="1"/>
</dbReference>
<evidence type="ECO:0000256" key="3">
    <source>
        <dbReference type="ARBA" id="ARBA00023163"/>
    </source>
</evidence>
<dbReference type="Pfam" id="PF00392">
    <property type="entry name" value="GntR"/>
    <property type="match status" value="1"/>
</dbReference>
<evidence type="ECO:0000256" key="4">
    <source>
        <dbReference type="SAM" id="MobiDB-lite"/>
    </source>
</evidence>
<dbReference type="PROSITE" id="PS50949">
    <property type="entry name" value="HTH_GNTR"/>
    <property type="match status" value="1"/>
</dbReference>
<dbReference type="EMBL" id="JADBEF010000001">
    <property type="protein sequence ID" value="MBE1561163.1"/>
    <property type="molecule type" value="Genomic_DNA"/>
</dbReference>
<dbReference type="Pfam" id="PF07729">
    <property type="entry name" value="FCD"/>
    <property type="match status" value="1"/>
</dbReference>
<dbReference type="SUPFAM" id="SSF46785">
    <property type="entry name" value="Winged helix' DNA-binding domain"/>
    <property type="match status" value="1"/>
</dbReference>
<keyword evidence="3" id="KW-0804">Transcription</keyword>
<sequence>MTTANLAYETLKRRIVEVELRPGERLVERDLAAELEVSRIPLREALRLLAAEGLVVLVPGRGALVSPFTPDDVRDLFDVRESLEALAARLAAERADAEGLARLRACMERARAAIARGDRAGIAAANADFHHELVAISGNALLADLMRPLDARLHRLFHLTSDRDPGRQSEEHAELYEAIAAGDPDRAAAHALRHVADGRADSMAVARGWSVQDIDPIQATHSRRRAERVRKPSDACPPGRPPQSAG</sequence>
<reference evidence="6 7" key="1">
    <citation type="submission" date="2020-10" db="EMBL/GenBank/DDBJ databases">
        <title>Sequencing the genomes of 1000 actinobacteria strains.</title>
        <authorList>
            <person name="Klenk H.-P."/>
        </authorList>
    </citation>
    <scope>NUCLEOTIDE SEQUENCE [LARGE SCALE GENOMIC DNA]</scope>
    <source>
        <strain evidence="6 7">DSM 43748</strain>
    </source>
</reference>
<dbReference type="InterPro" id="IPR000524">
    <property type="entry name" value="Tscrpt_reg_HTH_GntR"/>
</dbReference>
<dbReference type="InterPro" id="IPR008920">
    <property type="entry name" value="TF_FadR/GntR_C"/>
</dbReference>
<dbReference type="Proteomes" id="UP000661607">
    <property type="component" value="Unassembled WGS sequence"/>
</dbReference>
<dbReference type="GO" id="GO:0003677">
    <property type="term" value="F:DNA binding"/>
    <property type="evidence" value="ECO:0007669"/>
    <property type="project" value="UniProtKB-KW"/>
</dbReference>
<dbReference type="SMART" id="SM00345">
    <property type="entry name" value="HTH_GNTR"/>
    <property type="match status" value="1"/>
</dbReference>
<keyword evidence="2 6" id="KW-0238">DNA-binding</keyword>
<gene>
    <name evidence="6" type="ORF">H4W81_003942</name>
</gene>
<organism evidence="6 7">
    <name type="scientific">Nonomuraea africana</name>
    <dbReference type="NCBI Taxonomy" id="46171"/>
    <lineage>
        <taxon>Bacteria</taxon>
        <taxon>Bacillati</taxon>
        <taxon>Actinomycetota</taxon>
        <taxon>Actinomycetes</taxon>
        <taxon>Streptosporangiales</taxon>
        <taxon>Streptosporangiaceae</taxon>
        <taxon>Nonomuraea</taxon>
    </lineage>
</organism>
<evidence type="ECO:0000259" key="5">
    <source>
        <dbReference type="PROSITE" id="PS50949"/>
    </source>
</evidence>
<dbReference type="InterPro" id="IPR011711">
    <property type="entry name" value="GntR_C"/>
</dbReference>
<dbReference type="InterPro" id="IPR036388">
    <property type="entry name" value="WH-like_DNA-bd_sf"/>
</dbReference>
<proteinExistence type="predicted"/>